<evidence type="ECO:0000313" key="16">
    <source>
        <dbReference type="EMBL" id="KAH0820814.1"/>
    </source>
</evidence>
<evidence type="ECO:0000256" key="14">
    <source>
        <dbReference type="PIRSR" id="PIRSR602403-1"/>
    </source>
</evidence>
<dbReference type="GO" id="GO:0004497">
    <property type="term" value="F:monooxygenase activity"/>
    <property type="evidence" value="ECO:0007669"/>
    <property type="project" value="UniProtKB-KW"/>
</dbReference>
<dbReference type="GO" id="GO:0020037">
    <property type="term" value="F:heme binding"/>
    <property type="evidence" value="ECO:0007669"/>
    <property type="project" value="InterPro"/>
</dbReference>
<accession>A0A8J6HU07</accession>
<evidence type="ECO:0000256" key="7">
    <source>
        <dbReference type="ARBA" id="ARBA00022723"/>
    </source>
</evidence>
<evidence type="ECO:0000256" key="13">
    <source>
        <dbReference type="ARBA" id="ARBA00023136"/>
    </source>
</evidence>
<evidence type="ECO:0000256" key="3">
    <source>
        <dbReference type="ARBA" id="ARBA00004174"/>
    </source>
</evidence>
<evidence type="ECO:0008006" key="18">
    <source>
        <dbReference type="Google" id="ProtNLM"/>
    </source>
</evidence>
<dbReference type="Proteomes" id="UP000719412">
    <property type="component" value="Unassembled WGS sequence"/>
</dbReference>
<reference evidence="16" key="1">
    <citation type="journal article" date="2020" name="J Insects Food Feed">
        <title>The yellow mealworm (Tenebrio molitor) genome: a resource for the emerging insects as food and feed industry.</title>
        <authorList>
            <person name="Eriksson T."/>
            <person name="Andere A."/>
            <person name="Kelstrup H."/>
            <person name="Emery V."/>
            <person name="Picard C."/>
        </authorList>
    </citation>
    <scope>NUCLEOTIDE SEQUENCE</scope>
    <source>
        <strain evidence="16">Stoneville</strain>
        <tissue evidence="16">Whole head</tissue>
    </source>
</reference>
<sequence>MKIHMRPDPWPETWQFDPDRFLPEQVEKRHWCAFLPFGHGSRICIGTKMAMTMMKITLCSLLREYEMQIF</sequence>
<evidence type="ECO:0000256" key="8">
    <source>
        <dbReference type="ARBA" id="ARBA00022824"/>
    </source>
</evidence>
<reference evidence="16" key="2">
    <citation type="submission" date="2021-08" db="EMBL/GenBank/DDBJ databases">
        <authorList>
            <person name="Eriksson T."/>
        </authorList>
    </citation>
    <scope>NUCLEOTIDE SEQUENCE</scope>
    <source>
        <strain evidence="16">Stoneville</strain>
        <tissue evidence="16">Whole head</tissue>
    </source>
</reference>
<keyword evidence="17" id="KW-1185">Reference proteome</keyword>
<dbReference type="PROSITE" id="PS00086">
    <property type="entry name" value="CYTOCHROME_P450"/>
    <property type="match status" value="1"/>
</dbReference>
<keyword evidence="12 15" id="KW-0503">Monooxygenase</keyword>
<keyword evidence="7 14" id="KW-0479">Metal-binding</keyword>
<proteinExistence type="inferred from homology"/>
<comment type="caution">
    <text evidence="16">The sequence shown here is derived from an EMBL/GenBank/DDBJ whole genome shotgun (WGS) entry which is preliminary data.</text>
</comment>
<dbReference type="SUPFAM" id="SSF48264">
    <property type="entry name" value="Cytochrome P450"/>
    <property type="match status" value="1"/>
</dbReference>
<name>A0A8J6HU07_TENMO</name>
<evidence type="ECO:0000256" key="11">
    <source>
        <dbReference type="ARBA" id="ARBA00023004"/>
    </source>
</evidence>
<keyword evidence="13" id="KW-0472">Membrane</keyword>
<dbReference type="PRINTS" id="PR00465">
    <property type="entry name" value="EP450IV"/>
</dbReference>
<evidence type="ECO:0000256" key="2">
    <source>
        <dbReference type="ARBA" id="ARBA00003690"/>
    </source>
</evidence>
<dbReference type="Pfam" id="PF00067">
    <property type="entry name" value="p450"/>
    <property type="match status" value="1"/>
</dbReference>
<dbReference type="AlphaFoldDB" id="A0A8J6HU07"/>
<dbReference type="EMBL" id="JABDTM020010696">
    <property type="protein sequence ID" value="KAH0820814.1"/>
    <property type="molecule type" value="Genomic_DNA"/>
</dbReference>
<dbReference type="InterPro" id="IPR001128">
    <property type="entry name" value="Cyt_P450"/>
</dbReference>
<keyword evidence="9" id="KW-0492">Microsome</keyword>
<dbReference type="InterPro" id="IPR050196">
    <property type="entry name" value="Cytochrome_P450_Monoox"/>
</dbReference>
<evidence type="ECO:0000256" key="4">
    <source>
        <dbReference type="ARBA" id="ARBA00004406"/>
    </source>
</evidence>
<protein>
    <recommendedName>
        <fullName evidence="18">Cytochrome P450 monooxygenase</fullName>
    </recommendedName>
</protein>
<feature type="binding site" description="axial binding residue" evidence="14">
    <location>
        <position position="44"/>
    </location>
    <ligand>
        <name>heme</name>
        <dbReference type="ChEBI" id="CHEBI:30413"/>
    </ligand>
    <ligandPart>
        <name>Fe</name>
        <dbReference type="ChEBI" id="CHEBI:18248"/>
    </ligandPart>
</feature>
<dbReference type="InterPro" id="IPR017972">
    <property type="entry name" value="Cyt_P450_CS"/>
</dbReference>
<dbReference type="InterPro" id="IPR036396">
    <property type="entry name" value="Cyt_P450_sf"/>
</dbReference>
<evidence type="ECO:0000256" key="6">
    <source>
        <dbReference type="ARBA" id="ARBA00022617"/>
    </source>
</evidence>
<keyword evidence="10 15" id="KW-0560">Oxidoreductase</keyword>
<evidence type="ECO:0000256" key="1">
    <source>
        <dbReference type="ARBA" id="ARBA00001971"/>
    </source>
</evidence>
<evidence type="ECO:0000256" key="10">
    <source>
        <dbReference type="ARBA" id="ARBA00023002"/>
    </source>
</evidence>
<comment type="similarity">
    <text evidence="5 15">Belongs to the cytochrome P450 family.</text>
</comment>
<dbReference type="GO" id="GO:0005789">
    <property type="term" value="C:endoplasmic reticulum membrane"/>
    <property type="evidence" value="ECO:0007669"/>
    <property type="project" value="UniProtKB-SubCell"/>
</dbReference>
<evidence type="ECO:0000256" key="15">
    <source>
        <dbReference type="RuleBase" id="RU000461"/>
    </source>
</evidence>
<comment type="subcellular location">
    <subcellularLocation>
        <location evidence="4">Endoplasmic reticulum membrane</location>
        <topology evidence="4">Peripheral membrane protein</topology>
    </subcellularLocation>
    <subcellularLocation>
        <location evidence="3">Microsome membrane</location>
        <topology evidence="3">Peripheral membrane protein</topology>
    </subcellularLocation>
</comment>
<dbReference type="PANTHER" id="PTHR24291:SF189">
    <property type="entry name" value="CYTOCHROME P450 4C3-RELATED"/>
    <property type="match status" value="1"/>
</dbReference>
<dbReference type="PANTHER" id="PTHR24291">
    <property type="entry name" value="CYTOCHROME P450 FAMILY 4"/>
    <property type="match status" value="1"/>
</dbReference>
<evidence type="ECO:0000256" key="5">
    <source>
        <dbReference type="ARBA" id="ARBA00010617"/>
    </source>
</evidence>
<evidence type="ECO:0000256" key="12">
    <source>
        <dbReference type="ARBA" id="ARBA00023033"/>
    </source>
</evidence>
<evidence type="ECO:0000313" key="17">
    <source>
        <dbReference type="Proteomes" id="UP000719412"/>
    </source>
</evidence>
<dbReference type="GO" id="GO:0005506">
    <property type="term" value="F:iron ion binding"/>
    <property type="evidence" value="ECO:0007669"/>
    <property type="project" value="InterPro"/>
</dbReference>
<evidence type="ECO:0000256" key="9">
    <source>
        <dbReference type="ARBA" id="ARBA00022848"/>
    </source>
</evidence>
<keyword evidence="6 14" id="KW-0349">Heme</keyword>
<keyword evidence="11 14" id="KW-0408">Iron</keyword>
<gene>
    <name evidence="16" type="ORF">GEV33_001977</name>
</gene>
<dbReference type="Gene3D" id="1.10.630.10">
    <property type="entry name" value="Cytochrome P450"/>
    <property type="match status" value="1"/>
</dbReference>
<organism evidence="16 17">
    <name type="scientific">Tenebrio molitor</name>
    <name type="common">Yellow mealworm beetle</name>
    <dbReference type="NCBI Taxonomy" id="7067"/>
    <lineage>
        <taxon>Eukaryota</taxon>
        <taxon>Metazoa</taxon>
        <taxon>Ecdysozoa</taxon>
        <taxon>Arthropoda</taxon>
        <taxon>Hexapoda</taxon>
        <taxon>Insecta</taxon>
        <taxon>Pterygota</taxon>
        <taxon>Neoptera</taxon>
        <taxon>Endopterygota</taxon>
        <taxon>Coleoptera</taxon>
        <taxon>Polyphaga</taxon>
        <taxon>Cucujiformia</taxon>
        <taxon>Tenebrionidae</taxon>
        <taxon>Tenebrio</taxon>
    </lineage>
</organism>
<keyword evidence="8" id="KW-0256">Endoplasmic reticulum</keyword>
<dbReference type="GO" id="GO:0016705">
    <property type="term" value="F:oxidoreductase activity, acting on paired donors, with incorporation or reduction of molecular oxygen"/>
    <property type="evidence" value="ECO:0007669"/>
    <property type="project" value="InterPro"/>
</dbReference>
<dbReference type="InterPro" id="IPR002403">
    <property type="entry name" value="Cyt_P450_E_grp-IV"/>
</dbReference>
<comment type="function">
    <text evidence="2">May be involved in the metabolism of insect hormones and in the breakdown of synthetic insecticides.</text>
</comment>
<comment type="cofactor">
    <cofactor evidence="1 14">
        <name>heme</name>
        <dbReference type="ChEBI" id="CHEBI:30413"/>
    </cofactor>
</comment>